<dbReference type="Proteomes" id="UP001220324">
    <property type="component" value="Unassembled WGS sequence"/>
</dbReference>
<gene>
    <name evidence="4" type="ORF">N7494_008935</name>
</gene>
<feature type="signal peptide" evidence="2">
    <location>
        <begin position="1"/>
        <end position="18"/>
    </location>
</feature>
<evidence type="ECO:0000256" key="2">
    <source>
        <dbReference type="SAM" id="SignalP"/>
    </source>
</evidence>
<evidence type="ECO:0000256" key="1">
    <source>
        <dbReference type="SAM" id="Coils"/>
    </source>
</evidence>
<dbReference type="Pfam" id="PF17111">
    <property type="entry name" value="PigL_N"/>
    <property type="match status" value="1"/>
</dbReference>
<sequence length="394" mass="44151">MAEVVGSLSAIMSLATLALQSSITLYQTVQSLQSRDKVIRELRQELEALQAVLQALHESTHSFEVDLTALTQPLMRCSNACNEFNALIMKFAPHSTGERSSKRGWLRMRYMGGNITGFKDMLASYKSTISLALAYANLRTTKTTNEVLEEYKELLKNTKCDLENHLQDIRERLQSASAQGPVVSGIDATELQLMEEEKDSTQRSLEICEQFFSLINQSRPSLLGEVAHSSSPSDQMPLFFNPTVSSLINAEGLNSTSKEIMSWKLRLLQHLHGVDRIVQGQQHSIPRLRNEPESEEQNFKEELNGTEALLNFCKQVEEEAKQQRTHLFEDVSTGDNSRQAIVTTFEDLISAKRIKSGSHSYQALGRMADETIQSFFNGALPSDESKGQVDQEGK</sequence>
<dbReference type="InterPro" id="IPR031348">
    <property type="entry name" value="PigL_N"/>
</dbReference>
<evidence type="ECO:0000259" key="3">
    <source>
        <dbReference type="Pfam" id="PF17111"/>
    </source>
</evidence>
<accession>A0AAD6GCX9</accession>
<dbReference type="EMBL" id="JAQIZZ010000007">
    <property type="protein sequence ID" value="KAJ5532383.1"/>
    <property type="molecule type" value="Genomic_DNA"/>
</dbReference>
<evidence type="ECO:0000313" key="4">
    <source>
        <dbReference type="EMBL" id="KAJ5532383.1"/>
    </source>
</evidence>
<reference evidence="4 5" key="1">
    <citation type="journal article" date="2023" name="IMA Fungus">
        <title>Comparative genomic study of the Penicillium genus elucidates a diverse pangenome and 15 lateral gene transfer events.</title>
        <authorList>
            <person name="Petersen C."/>
            <person name="Sorensen T."/>
            <person name="Nielsen M.R."/>
            <person name="Sondergaard T.E."/>
            <person name="Sorensen J.L."/>
            <person name="Fitzpatrick D.A."/>
            <person name="Frisvad J.C."/>
            <person name="Nielsen K.L."/>
        </authorList>
    </citation>
    <scope>NUCLEOTIDE SEQUENCE [LARGE SCALE GENOMIC DNA]</scope>
    <source>
        <strain evidence="4 5">IBT 35679</strain>
    </source>
</reference>
<dbReference type="AlphaFoldDB" id="A0AAD6GCX9"/>
<keyword evidence="2" id="KW-0732">Signal</keyword>
<feature type="domain" description="Azaphilone pigments biosynthesis cluster protein L N-terminal" evidence="3">
    <location>
        <begin position="3"/>
        <end position="209"/>
    </location>
</feature>
<keyword evidence="5" id="KW-1185">Reference proteome</keyword>
<organism evidence="4 5">
    <name type="scientific">Penicillium frequentans</name>
    <dbReference type="NCBI Taxonomy" id="3151616"/>
    <lineage>
        <taxon>Eukaryota</taxon>
        <taxon>Fungi</taxon>
        <taxon>Dikarya</taxon>
        <taxon>Ascomycota</taxon>
        <taxon>Pezizomycotina</taxon>
        <taxon>Eurotiomycetes</taxon>
        <taxon>Eurotiomycetidae</taxon>
        <taxon>Eurotiales</taxon>
        <taxon>Aspergillaceae</taxon>
        <taxon>Penicillium</taxon>
    </lineage>
</organism>
<evidence type="ECO:0000313" key="5">
    <source>
        <dbReference type="Proteomes" id="UP001220324"/>
    </source>
</evidence>
<feature type="chain" id="PRO_5041933005" description="Azaphilone pigments biosynthesis cluster protein L N-terminal domain-containing protein" evidence="2">
    <location>
        <begin position="19"/>
        <end position="394"/>
    </location>
</feature>
<name>A0AAD6GCX9_9EURO</name>
<feature type="coiled-coil region" evidence="1">
    <location>
        <begin position="32"/>
        <end position="59"/>
    </location>
</feature>
<proteinExistence type="predicted"/>
<comment type="caution">
    <text evidence="4">The sequence shown here is derived from an EMBL/GenBank/DDBJ whole genome shotgun (WGS) entry which is preliminary data.</text>
</comment>
<keyword evidence="1" id="KW-0175">Coiled coil</keyword>
<protein>
    <recommendedName>
        <fullName evidence="3">Azaphilone pigments biosynthesis cluster protein L N-terminal domain-containing protein</fullName>
    </recommendedName>
</protein>